<evidence type="ECO:0008006" key="3">
    <source>
        <dbReference type="Google" id="ProtNLM"/>
    </source>
</evidence>
<proteinExistence type="predicted"/>
<name>A0A1F6NWN3_9BACT</name>
<accession>A0A1F6NWN3</accession>
<evidence type="ECO:0000313" key="1">
    <source>
        <dbReference type="EMBL" id="OGH88335.1"/>
    </source>
</evidence>
<comment type="caution">
    <text evidence="1">The sequence shown here is derived from an EMBL/GenBank/DDBJ whole genome shotgun (WGS) entry which is preliminary data.</text>
</comment>
<dbReference type="Proteomes" id="UP000177907">
    <property type="component" value="Unassembled WGS sequence"/>
</dbReference>
<sequence>MKNSSFNKKSVQRRCCGVCGKHGHNKSTCSGFALRATPDKSGFALRDTPSESILEPAKIMPAKYSPALPTPNRGIGFFVHHVSGAPQTSAHVVNLKNTKTDVWEKVQAIAPEQDTNLYHHYHEIPTAPQPNFSVPVKKTIIITDEFDLPVLQQTDETVIAPKQSLIEQTIAFAPTPKKRDVLAADLKNYTNAKLNNLRANVKNLANNSLFWKRSAAIMTAVLIFGIAPIPAQQYARGLKFSVATVAENSLAGFSSLQKSVTSLFSANTAQAQTDLDSALTSFNLAVDTMQTKHRFLQTLARALPLVNTEFESRQNIILAGQNIALGNSHLLSAYNNSNATASTTLTDRLKTISIGLNSALPNYQSALELLKPVKENVLPEEYRAEFNKFKILFSALVGDLDNLSKLTDQLPEIFGGQGLRRYLLVFQNEHELRPTGGFMGSFALLEVKDGQIINIDVPPNGSYALRYTSDVYLEPPAPLLLINSRFEFQDSNWYPDFPANAQKALWFFRHSRGITADGVIAINSSVFEKLLKIIGPITDDNRQVVLAHDSALGTLQAIVETGAEKKEGRPKQIITDLTPKIIDAVLKPKTDQLLPILSGLQNSLKEKQIQAYFTDEKAQSAITEYGWGGEILPTDGNQDYLFVVNTNIHGEKSDARMIQTVSHEAKIDDVGTITNTVVITRTHTGTRGEKFYGVDNIDYLRIYVPAESELVSAQGFTWPEEEQFFAPTPGATIDTDLIKKEKEIKFDQRSGTRITEEFGKTAFGNWLITEPGQTTQATFIYHLPFKVNPAENGGLANYQLIVQKQSGINSTFDSQIITPDSVEPKWADGVGTILASNGVRVEPLTLDTNKIWSLVMKKR</sequence>
<gene>
    <name evidence="1" type="ORF">A3J93_04755</name>
</gene>
<dbReference type="InterPro" id="IPR025101">
    <property type="entry name" value="DUF4012"/>
</dbReference>
<dbReference type="STRING" id="1798704.A3J93_04755"/>
<dbReference type="EMBL" id="MFQZ01000003">
    <property type="protein sequence ID" value="OGH88335.1"/>
    <property type="molecule type" value="Genomic_DNA"/>
</dbReference>
<organism evidence="1 2">
    <name type="scientific">Candidatus Magasanikbacteria bacterium RIFOXYC2_FULL_42_28</name>
    <dbReference type="NCBI Taxonomy" id="1798704"/>
    <lineage>
        <taxon>Bacteria</taxon>
        <taxon>Candidatus Magasanikiibacteriota</taxon>
    </lineage>
</organism>
<protein>
    <recommendedName>
        <fullName evidence="3">DUF4012 domain-containing protein</fullName>
    </recommendedName>
</protein>
<dbReference type="Pfam" id="PF13196">
    <property type="entry name" value="DUF4012"/>
    <property type="match status" value="1"/>
</dbReference>
<reference evidence="1 2" key="1">
    <citation type="journal article" date="2016" name="Nat. Commun.">
        <title>Thousands of microbial genomes shed light on interconnected biogeochemical processes in an aquifer system.</title>
        <authorList>
            <person name="Anantharaman K."/>
            <person name="Brown C.T."/>
            <person name="Hug L.A."/>
            <person name="Sharon I."/>
            <person name="Castelle C.J."/>
            <person name="Probst A.J."/>
            <person name="Thomas B.C."/>
            <person name="Singh A."/>
            <person name="Wilkins M.J."/>
            <person name="Karaoz U."/>
            <person name="Brodie E.L."/>
            <person name="Williams K.H."/>
            <person name="Hubbard S.S."/>
            <person name="Banfield J.F."/>
        </authorList>
    </citation>
    <scope>NUCLEOTIDE SEQUENCE [LARGE SCALE GENOMIC DNA]</scope>
</reference>
<evidence type="ECO:0000313" key="2">
    <source>
        <dbReference type="Proteomes" id="UP000177907"/>
    </source>
</evidence>
<dbReference type="AlphaFoldDB" id="A0A1F6NWN3"/>